<feature type="region of interest" description="Disordered" evidence="3">
    <location>
        <begin position="53"/>
        <end position="74"/>
    </location>
</feature>
<dbReference type="Pfam" id="PF23726">
    <property type="entry name" value="Beta-prop_RSE1_2nd"/>
    <property type="match status" value="1"/>
</dbReference>
<organism evidence="7 8">
    <name type="scientific">Plectosphaerella cucumerina</name>
    <dbReference type="NCBI Taxonomy" id="40658"/>
    <lineage>
        <taxon>Eukaryota</taxon>
        <taxon>Fungi</taxon>
        <taxon>Dikarya</taxon>
        <taxon>Ascomycota</taxon>
        <taxon>Pezizomycotina</taxon>
        <taxon>Sordariomycetes</taxon>
        <taxon>Hypocreomycetidae</taxon>
        <taxon>Glomerellales</taxon>
        <taxon>Plectosphaerellaceae</taxon>
        <taxon>Plectosphaerella</taxon>
    </lineage>
</organism>
<sequence length="1440" mass="155787">MQCYTELIPPTAVTYSVSLPFTSASSNNLVIAKGSLLQLFTTKIISTELDTIQSQPKQSTKPTENYDRRLNDDDGLESSFLGGDGMLLRADRSTNTKLVLVAEYQIHGEIAGLARVKIQDSKSGGEALLVHSRVARLSLIQWDPEKNSIDDISIHYYEKDEYQGAPFSGPLRSHDSLLAADPQSRCAALKFGLRYLAFLPFRQSDEDIDMDDWDEGMDGPRPVKEQPAPSSSHAASAANGSSNSLAPVPYTASFVLPLPQLDPDLLHPVHFAFLHEYREPTFGIVSSIKRRSHQRANDDHFTYKVFTIDLQHKTSTSILTVTGLPQDISRVVPLPSPVGGALLVGENELIHIDQSGKTNGVAVNPFTKDTTNFALADQSDLGLRLEHCNLEVMSPETGELLMVLMDGRLAIVSFKIDGRTVSGVSVKMVSPENGGDILPYRASCMTKIGKNSIFVGSIGSDSSVIGWTRKQTQTAKKKARLLDDALDYDLDDEDMEEDEDDIYGDGPVVPQQAVDGKTGRSGDATFRVHDSLLSLAPIMDMCAGKAGFTPDSEEAKNSEGVVADLQLACVVGRDKAGALALINQNIQPKVIGKFDFPEARGFWTTAVQKPMPKSLQAGKGASVAGAGYDVSAQYDKFMIVSKVDLDGYETSDVYALTGAGFEALSGTEFDPVAGLTIEAGTMGKGMRIIQVLKSEVRCYDGDLGLSQILPMLDEETGAEPRVISASIADPYLLLVREDSSILVAAIDKNNELEEVEKVDDTLASAKWLSGCLYKDTNAVFSPLQSDKGSADNEDVFMFLLSATGALYIYGLPDLSKPLYVAASLSYVPPLLSADQSTRRGTHQETITELLVANLGDSVSATPHLILRHANDDLTIYNPFRVPKDGSPATDLTKTLFFQKSTNPHMAKGPEEVADDEAEQQPRFVPLRACANVGGLSTVFLPGGSPSFVVKSAKGTPRVVGLQGLGVRGLSPFHTEGCERGFIYADSAGRARVTQLPPLDDVAQHGLSIRKVSLGGAVDRVAYHPTTETYAVACSVAEPFELPRDDDYHKEWAKENAPMAPTCERGVVRLVSPQTWTVVDSFDLDPCEVIMSMKTLHLEVSEETRERRMLIAVGTGILRGEDLPCRGRLLVLDVVPVIPQPGRPETDRKLKLVAKEEIPRGAVTALSEVGSQGLMLVAQGQKCMVRGLKEDGTLLPVAFMDMSTYVTAVHEVRGTGYCLMADALMGVWFVGYSEEPYRMTLFGKSSTKLRCLTADFLVSDNDLSIVVSDEDGVLHILQFDPEHPRSLQGHVLLCRASFSVAPNPPTQTLNLPLSTRTNPTTNSQVLLLSSPSGSLSLLTPVSEHAYRRLTSLASSLGNSLTHAAGMNPKGHRFPPQDSATRAPAVDVSAGRTIVDGTLLVRWNELSARQRAEAAGKGGYGSPLDARAELESVLGWGSMVYF</sequence>
<evidence type="ECO:0000256" key="3">
    <source>
        <dbReference type="SAM" id="MobiDB-lite"/>
    </source>
</evidence>
<comment type="subcellular location">
    <subcellularLocation>
        <location evidence="1">Nucleus</location>
    </subcellularLocation>
</comment>
<reference evidence="7" key="1">
    <citation type="journal article" date="2021" name="Nat. Commun.">
        <title>Genetic determinants of endophytism in the Arabidopsis root mycobiome.</title>
        <authorList>
            <person name="Mesny F."/>
            <person name="Miyauchi S."/>
            <person name="Thiergart T."/>
            <person name="Pickel B."/>
            <person name="Atanasova L."/>
            <person name="Karlsson M."/>
            <person name="Huettel B."/>
            <person name="Barry K.W."/>
            <person name="Haridas S."/>
            <person name="Chen C."/>
            <person name="Bauer D."/>
            <person name="Andreopoulos W."/>
            <person name="Pangilinan J."/>
            <person name="LaButti K."/>
            <person name="Riley R."/>
            <person name="Lipzen A."/>
            <person name="Clum A."/>
            <person name="Drula E."/>
            <person name="Henrissat B."/>
            <person name="Kohler A."/>
            <person name="Grigoriev I.V."/>
            <person name="Martin F.M."/>
            <person name="Hacquard S."/>
        </authorList>
    </citation>
    <scope>NUCLEOTIDE SEQUENCE</scope>
    <source>
        <strain evidence="7">MPI-CAGE-AT-0016</strain>
    </source>
</reference>
<evidence type="ECO:0000259" key="4">
    <source>
        <dbReference type="Pfam" id="PF03178"/>
    </source>
</evidence>
<evidence type="ECO:0000313" key="7">
    <source>
        <dbReference type="EMBL" id="KAH7368486.1"/>
    </source>
</evidence>
<dbReference type="GO" id="GO:0003676">
    <property type="term" value="F:nucleic acid binding"/>
    <property type="evidence" value="ECO:0007669"/>
    <property type="project" value="InterPro"/>
</dbReference>
<feature type="domain" description="RSE1/DDB1/CPSF1 second beta-propeller" evidence="6">
    <location>
        <begin position="588"/>
        <end position="995"/>
    </location>
</feature>
<dbReference type="InterPro" id="IPR015943">
    <property type="entry name" value="WD40/YVTN_repeat-like_dom_sf"/>
</dbReference>
<feature type="compositionally biased region" description="Polar residues" evidence="3">
    <location>
        <begin position="53"/>
        <end position="63"/>
    </location>
</feature>
<dbReference type="OrthoDB" id="6109at2759"/>
<keyword evidence="2" id="KW-0539">Nucleus</keyword>
<dbReference type="InterPro" id="IPR050358">
    <property type="entry name" value="RSE1/DDB1/CFT1"/>
</dbReference>
<proteinExistence type="predicted"/>
<name>A0A8K0TMV3_9PEZI</name>
<dbReference type="InterPro" id="IPR018846">
    <property type="entry name" value="Beta-prop_RSE1/DDB1/CPSF1_1st"/>
</dbReference>
<feature type="domain" description="RSE1/DDB1/CPSF1 C-terminal" evidence="4">
    <location>
        <begin position="1066"/>
        <end position="1401"/>
    </location>
</feature>
<gene>
    <name evidence="7" type="ORF">B0T11DRAFT_64532</name>
</gene>
<evidence type="ECO:0000256" key="1">
    <source>
        <dbReference type="ARBA" id="ARBA00004123"/>
    </source>
</evidence>
<feature type="region of interest" description="Disordered" evidence="3">
    <location>
        <begin position="497"/>
        <end position="521"/>
    </location>
</feature>
<comment type="caution">
    <text evidence="7">The sequence shown here is derived from an EMBL/GenBank/DDBJ whole genome shotgun (WGS) entry which is preliminary data.</text>
</comment>
<dbReference type="EMBL" id="JAGPXD010000002">
    <property type="protein sequence ID" value="KAH7368486.1"/>
    <property type="molecule type" value="Genomic_DNA"/>
</dbReference>
<evidence type="ECO:0000313" key="8">
    <source>
        <dbReference type="Proteomes" id="UP000813385"/>
    </source>
</evidence>
<dbReference type="Pfam" id="PF10433">
    <property type="entry name" value="Beta-prop_RSE1_1st"/>
    <property type="match status" value="1"/>
</dbReference>
<evidence type="ECO:0000259" key="6">
    <source>
        <dbReference type="Pfam" id="PF23726"/>
    </source>
</evidence>
<dbReference type="PANTHER" id="PTHR10644">
    <property type="entry name" value="DNA REPAIR/RNA PROCESSING CPSF FAMILY"/>
    <property type="match status" value="1"/>
</dbReference>
<dbReference type="Gene3D" id="2.130.10.10">
    <property type="entry name" value="YVTN repeat-like/Quinoprotein amine dehydrogenase"/>
    <property type="match status" value="2"/>
</dbReference>
<evidence type="ECO:0000256" key="2">
    <source>
        <dbReference type="ARBA" id="ARBA00023242"/>
    </source>
</evidence>
<accession>A0A8K0TMV3</accession>
<dbReference type="InterPro" id="IPR058543">
    <property type="entry name" value="Beta-prop_RSE1/DDB1/CPSF1_2nd"/>
</dbReference>
<evidence type="ECO:0000259" key="5">
    <source>
        <dbReference type="Pfam" id="PF10433"/>
    </source>
</evidence>
<feature type="domain" description="RSE1/DDB1/CPSF1 first beta-propeller" evidence="5">
    <location>
        <begin position="92"/>
        <end position="471"/>
    </location>
</feature>
<dbReference type="GO" id="GO:0005634">
    <property type="term" value="C:nucleus"/>
    <property type="evidence" value="ECO:0007669"/>
    <property type="project" value="UniProtKB-SubCell"/>
</dbReference>
<feature type="region of interest" description="Disordered" evidence="3">
    <location>
        <begin position="209"/>
        <end position="242"/>
    </location>
</feature>
<keyword evidence="8" id="KW-1185">Reference proteome</keyword>
<protein>
    <submittedName>
        <fullName evidence="7">CPSF A subunit region-domain-containing protein</fullName>
    </submittedName>
</protein>
<dbReference type="Proteomes" id="UP000813385">
    <property type="component" value="Unassembled WGS sequence"/>
</dbReference>
<dbReference type="Pfam" id="PF03178">
    <property type="entry name" value="CPSF_A"/>
    <property type="match status" value="1"/>
</dbReference>
<feature type="compositionally biased region" description="Low complexity" evidence="3">
    <location>
        <begin position="227"/>
        <end position="242"/>
    </location>
</feature>
<dbReference type="InterPro" id="IPR004871">
    <property type="entry name" value="RSE1/DDB1/CPSF1_C"/>
</dbReference>